<keyword evidence="4" id="KW-0045">Antibiotic biosynthesis</keyword>
<protein>
    <submittedName>
        <fullName evidence="6">Amino acid adenylation domain-containing protein</fullName>
    </submittedName>
</protein>
<dbReference type="NCBIfam" id="TIGR01733">
    <property type="entry name" value="AA-adenyl-dom"/>
    <property type="match status" value="1"/>
</dbReference>
<evidence type="ECO:0000256" key="4">
    <source>
        <dbReference type="ARBA" id="ARBA00023194"/>
    </source>
</evidence>
<evidence type="ECO:0000259" key="5">
    <source>
        <dbReference type="PROSITE" id="PS50075"/>
    </source>
</evidence>
<name>A0A5S5CJY1_9BACL</name>
<comment type="similarity">
    <text evidence="2">Belongs to the ATP-dependent AMP-binding enzyme family.</text>
</comment>
<dbReference type="Gene3D" id="3.40.50.12780">
    <property type="entry name" value="N-terminal domain of ligase-like"/>
    <property type="match status" value="1"/>
</dbReference>
<dbReference type="Gene3D" id="3.30.559.30">
    <property type="entry name" value="Nonribosomal peptide synthetase, condensation domain"/>
    <property type="match status" value="1"/>
</dbReference>
<dbReference type="GO" id="GO:0044550">
    <property type="term" value="P:secondary metabolite biosynthetic process"/>
    <property type="evidence" value="ECO:0007669"/>
    <property type="project" value="TreeGrafter"/>
</dbReference>
<dbReference type="SUPFAM" id="SSF53335">
    <property type="entry name" value="S-adenosyl-L-methionine-dependent methyltransferases"/>
    <property type="match status" value="1"/>
</dbReference>
<sequence>MDALEIRKLLASGKWDNERRFWSELLEGDRELTRLPEDRRLGDQAQPLIEEWRTAFGTELSGKINAIARGSDLAAFLVLLSGVQLVARLYACAQEVLLVTPVFDGQAQGDGQAVNRLLPIPFAPDPERTGRDNLNALKNRLAAILDHQNYPFAQLAADRGWSSLEEADSFPIPIAVGCERIHAKGILDRTKADFAFWFAHREEEWALEVRFNPRRYSDAFAQSVAARVRLALDRLLGNLDVPLSSIQLLEDSERDEVLRTFNDTAAPFPGDRTLHRLFAEQASASPYAVAAMFGDDTITYRELDERSNRLARLLQGAGIGPETRVALLCRRSFDMLVGALGILKAGGAYVPIEASWPKRRVQTVLEQVQAACIVTQRDVFAPLAELPWMISTLRQVVLLDDEGDAPGISHPEQESVVRMFDELAANAHDRVSAGGFISSYTGLFLTEAEVDEYRDRVAGLAAPFAGEGKTALEIGCGSGLIMFELAGRFAVYTGLDPSSKTQDGNARRIVTEGRDAGRIRLLTGFADEIAGMADDSYDVVLLPSAIQFFPDYIYLERVLREAARIVRPGGAVIVADVPDESAKEEFRASLEGFKRGHGAYYNTRVGLDQHLYVHERFFAGFADRLTGLRADVRKRTEGFKNELRFRYDVVLTKSAASESGRAADASCDSTTDWRQEGVVYYTNRHVEQEDAAELPEAADPSGTAYIIFTSGSTGTPKGVVASHRPVVNTIDWVNGSFGVVPEDRLFFITSLCFDLSVYDVFGTLAAGGTIDIVSEEEIRRPETWPRRMADRGITIWDSAPAALAQSLPFFEKHEGPMAPVRRFLLSGDWIPLTLPEQLERLFPGSRVAALGGATEACIWSNYYEAKAIDPQWSSIPYGKPIRNAKYYILDRERQPCPIGARGELYIGGACLASGYHDDALTRERFMADPFDRADGARMYRTGDMAKWMADGNIEFLGRVDRQVKIRGFRVELGEIQTRLLRHPDIGQCVVIDCPDGTGQRALCAYYAAEEEHSYRALHDYLSQDLPSYMIPSYFIRLDTIPVTSNGKVDISALPNPLTVVRSDAEYEPPANEIEAELVEIWQALLEIEIVGVNDNFFELGGHSLLAIKLEIEMEQRGLLIAPEDFLKCYTIRELSPYTTKAAGAAAVTAS</sequence>
<dbReference type="GO" id="GO:0008757">
    <property type="term" value="F:S-adenosylmethionine-dependent methyltransferase activity"/>
    <property type="evidence" value="ECO:0007669"/>
    <property type="project" value="InterPro"/>
</dbReference>
<keyword evidence="3" id="KW-0436">Ligase</keyword>
<dbReference type="InterPro" id="IPR025110">
    <property type="entry name" value="AMP-bd_C"/>
</dbReference>
<dbReference type="InterPro" id="IPR010071">
    <property type="entry name" value="AA_adenyl_dom"/>
</dbReference>
<organism evidence="6 7">
    <name type="scientific">Paenibacillus methanolicus</name>
    <dbReference type="NCBI Taxonomy" id="582686"/>
    <lineage>
        <taxon>Bacteria</taxon>
        <taxon>Bacillati</taxon>
        <taxon>Bacillota</taxon>
        <taxon>Bacilli</taxon>
        <taxon>Bacillales</taxon>
        <taxon>Paenibacillaceae</taxon>
        <taxon>Paenibacillus</taxon>
    </lineage>
</organism>
<comment type="pathway">
    <text evidence="1">Siderophore biosynthesis.</text>
</comment>
<dbReference type="SUPFAM" id="SSF52777">
    <property type="entry name" value="CoA-dependent acyltransferases"/>
    <property type="match status" value="1"/>
</dbReference>
<reference evidence="6 7" key="1">
    <citation type="submission" date="2019-07" db="EMBL/GenBank/DDBJ databases">
        <title>Genomic Encyclopedia of Type Strains, Phase III (KMG-III): the genomes of soil and plant-associated and newly described type strains.</title>
        <authorList>
            <person name="Whitman W."/>
        </authorList>
    </citation>
    <scope>NUCLEOTIDE SEQUENCE [LARGE SCALE GENOMIC DNA]</scope>
    <source>
        <strain evidence="6 7">BL24</strain>
    </source>
</reference>
<dbReference type="Proteomes" id="UP000323257">
    <property type="component" value="Unassembled WGS sequence"/>
</dbReference>
<dbReference type="OrthoDB" id="9765680at2"/>
<gene>
    <name evidence="6" type="ORF">BCM02_101431</name>
</gene>
<dbReference type="GO" id="GO:0005737">
    <property type="term" value="C:cytoplasm"/>
    <property type="evidence" value="ECO:0007669"/>
    <property type="project" value="TreeGrafter"/>
</dbReference>
<dbReference type="GO" id="GO:0016874">
    <property type="term" value="F:ligase activity"/>
    <property type="evidence" value="ECO:0007669"/>
    <property type="project" value="UniProtKB-KW"/>
</dbReference>
<dbReference type="PANTHER" id="PTHR45527:SF10">
    <property type="entry name" value="PYOCHELIN SYNTHASE PCHF"/>
    <property type="match status" value="1"/>
</dbReference>
<dbReference type="Gene3D" id="1.10.1200.10">
    <property type="entry name" value="ACP-like"/>
    <property type="match status" value="1"/>
</dbReference>
<dbReference type="AlphaFoldDB" id="A0A5S5CJY1"/>
<dbReference type="InterPro" id="IPR020845">
    <property type="entry name" value="AMP-binding_CS"/>
</dbReference>
<dbReference type="Pfam" id="PF00550">
    <property type="entry name" value="PP-binding"/>
    <property type="match status" value="1"/>
</dbReference>
<dbReference type="EMBL" id="VNHS01000001">
    <property type="protein sequence ID" value="TYP79313.1"/>
    <property type="molecule type" value="Genomic_DNA"/>
</dbReference>
<accession>A0A5S5CJY1</accession>
<dbReference type="CDD" id="cd02440">
    <property type="entry name" value="AdoMet_MTases"/>
    <property type="match status" value="1"/>
</dbReference>
<evidence type="ECO:0000256" key="2">
    <source>
        <dbReference type="ARBA" id="ARBA00006432"/>
    </source>
</evidence>
<proteinExistence type="inferred from homology"/>
<evidence type="ECO:0000256" key="3">
    <source>
        <dbReference type="ARBA" id="ARBA00022598"/>
    </source>
</evidence>
<dbReference type="InterPro" id="IPR045851">
    <property type="entry name" value="AMP-bd_C_sf"/>
</dbReference>
<dbReference type="Pfam" id="PF00501">
    <property type="entry name" value="AMP-binding"/>
    <property type="match status" value="2"/>
</dbReference>
<dbReference type="SUPFAM" id="SSF47336">
    <property type="entry name" value="ACP-like"/>
    <property type="match status" value="1"/>
</dbReference>
<dbReference type="Gene3D" id="3.40.50.980">
    <property type="match status" value="2"/>
</dbReference>
<comment type="caution">
    <text evidence="6">The sequence shown here is derived from an EMBL/GenBank/DDBJ whole genome shotgun (WGS) entry which is preliminary data.</text>
</comment>
<evidence type="ECO:0000313" key="6">
    <source>
        <dbReference type="EMBL" id="TYP79313.1"/>
    </source>
</evidence>
<dbReference type="Pfam" id="PF13193">
    <property type="entry name" value="AMP-binding_C"/>
    <property type="match status" value="1"/>
</dbReference>
<dbReference type="InterPro" id="IPR042099">
    <property type="entry name" value="ANL_N_sf"/>
</dbReference>
<dbReference type="PROSITE" id="PS00455">
    <property type="entry name" value="AMP_BINDING"/>
    <property type="match status" value="1"/>
</dbReference>
<dbReference type="GO" id="GO:0031177">
    <property type="term" value="F:phosphopantetheine binding"/>
    <property type="evidence" value="ECO:0007669"/>
    <property type="project" value="TreeGrafter"/>
</dbReference>
<dbReference type="RefSeq" id="WP_148927386.1">
    <property type="nucleotide sequence ID" value="NZ_VNHS01000001.1"/>
</dbReference>
<feature type="domain" description="Carrier" evidence="5">
    <location>
        <begin position="1068"/>
        <end position="1142"/>
    </location>
</feature>
<evidence type="ECO:0000256" key="1">
    <source>
        <dbReference type="ARBA" id="ARBA00004924"/>
    </source>
</evidence>
<dbReference type="SUPFAM" id="SSF56801">
    <property type="entry name" value="Acetyl-CoA synthetase-like"/>
    <property type="match status" value="1"/>
</dbReference>
<dbReference type="Pfam" id="PF08241">
    <property type="entry name" value="Methyltransf_11"/>
    <property type="match status" value="1"/>
</dbReference>
<dbReference type="PROSITE" id="PS50075">
    <property type="entry name" value="CARRIER"/>
    <property type="match status" value="1"/>
</dbReference>
<keyword evidence="7" id="KW-1185">Reference proteome</keyword>
<evidence type="ECO:0000313" key="7">
    <source>
        <dbReference type="Proteomes" id="UP000323257"/>
    </source>
</evidence>
<dbReference type="Gene3D" id="3.30.300.30">
    <property type="match status" value="1"/>
</dbReference>
<dbReference type="PANTHER" id="PTHR45527">
    <property type="entry name" value="NONRIBOSOMAL PEPTIDE SYNTHETASE"/>
    <property type="match status" value="1"/>
</dbReference>
<dbReference type="InterPro" id="IPR029063">
    <property type="entry name" value="SAM-dependent_MTases_sf"/>
</dbReference>
<dbReference type="InterPro" id="IPR013216">
    <property type="entry name" value="Methyltransf_11"/>
</dbReference>
<dbReference type="InterPro" id="IPR000873">
    <property type="entry name" value="AMP-dep_synth/lig_dom"/>
</dbReference>
<dbReference type="GO" id="GO:0017000">
    <property type="term" value="P:antibiotic biosynthetic process"/>
    <property type="evidence" value="ECO:0007669"/>
    <property type="project" value="UniProtKB-KW"/>
</dbReference>
<dbReference type="InterPro" id="IPR036736">
    <property type="entry name" value="ACP-like_sf"/>
</dbReference>
<dbReference type="Gene3D" id="3.40.50.150">
    <property type="entry name" value="Vaccinia Virus protein VP39"/>
    <property type="match status" value="1"/>
</dbReference>
<dbReference type="InterPro" id="IPR009081">
    <property type="entry name" value="PP-bd_ACP"/>
</dbReference>
<dbReference type="GO" id="GO:0043041">
    <property type="term" value="P:amino acid activation for nonribosomal peptide biosynthetic process"/>
    <property type="evidence" value="ECO:0007669"/>
    <property type="project" value="TreeGrafter"/>
</dbReference>